<protein>
    <submittedName>
        <fullName evidence="2">Protein SUR7</fullName>
    </submittedName>
</protein>
<reference evidence="2" key="1">
    <citation type="submission" date="2020-07" db="EMBL/GenBank/DDBJ databases">
        <title>Clarias magur genome sequencing, assembly and annotation.</title>
        <authorList>
            <person name="Kushwaha B."/>
            <person name="Kumar R."/>
            <person name="Das P."/>
            <person name="Joshi C.G."/>
            <person name="Kumar D."/>
            <person name="Nagpure N.S."/>
            <person name="Pandey M."/>
            <person name="Agarwal S."/>
            <person name="Srivastava S."/>
            <person name="Singh M."/>
            <person name="Sahoo L."/>
            <person name="Jayasankar P."/>
            <person name="Meher P.K."/>
            <person name="Koringa P.G."/>
            <person name="Iquebal M.A."/>
            <person name="Das S.P."/>
            <person name="Bit A."/>
            <person name="Patnaik S."/>
            <person name="Patel N."/>
            <person name="Shah T.M."/>
            <person name="Hinsu A."/>
            <person name="Jena J.K."/>
        </authorList>
    </citation>
    <scope>NUCLEOTIDE SEQUENCE</scope>
    <source>
        <strain evidence="2">CIFAMagur01</strain>
        <tissue evidence="2">Testis</tissue>
    </source>
</reference>
<proteinExistence type="predicted"/>
<feature type="region of interest" description="Disordered" evidence="1">
    <location>
        <begin position="1"/>
        <end position="51"/>
    </location>
</feature>
<feature type="compositionally biased region" description="Basic and acidic residues" evidence="1">
    <location>
        <begin position="33"/>
        <end position="51"/>
    </location>
</feature>
<accession>A0A8J4UL27</accession>
<feature type="non-terminal residue" evidence="2">
    <location>
        <position position="51"/>
    </location>
</feature>
<keyword evidence="3" id="KW-1185">Reference proteome</keyword>
<evidence type="ECO:0000256" key="1">
    <source>
        <dbReference type="SAM" id="MobiDB-lite"/>
    </source>
</evidence>
<dbReference type="EMBL" id="QNUK01000248">
    <property type="protein sequence ID" value="KAF5897140.1"/>
    <property type="molecule type" value="Genomic_DNA"/>
</dbReference>
<comment type="caution">
    <text evidence="2">The sequence shown here is derived from an EMBL/GenBank/DDBJ whole genome shotgun (WGS) entry which is preliminary data.</text>
</comment>
<feature type="compositionally biased region" description="Pro residues" evidence="1">
    <location>
        <begin position="1"/>
        <end position="14"/>
    </location>
</feature>
<evidence type="ECO:0000313" key="3">
    <source>
        <dbReference type="Proteomes" id="UP000727407"/>
    </source>
</evidence>
<dbReference type="Proteomes" id="UP000727407">
    <property type="component" value="Unassembled WGS sequence"/>
</dbReference>
<evidence type="ECO:0000313" key="2">
    <source>
        <dbReference type="EMBL" id="KAF5897140.1"/>
    </source>
</evidence>
<feature type="non-terminal residue" evidence="2">
    <location>
        <position position="1"/>
    </location>
</feature>
<sequence>PLPMENVPAPPYPGPLLGSSGYQTGFTRQPSPYKDHENSGVETSKGLERGE</sequence>
<name>A0A8J4UL27_CLAMG</name>
<dbReference type="AlphaFoldDB" id="A0A8J4UL27"/>
<organism evidence="2 3">
    <name type="scientific">Clarias magur</name>
    <name type="common">Asian catfish</name>
    <name type="synonym">Macropteronotus magur</name>
    <dbReference type="NCBI Taxonomy" id="1594786"/>
    <lineage>
        <taxon>Eukaryota</taxon>
        <taxon>Metazoa</taxon>
        <taxon>Chordata</taxon>
        <taxon>Craniata</taxon>
        <taxon>Vertebrata</taxon>
        <taxon>Euteleostomi</taxon>
        <taxon>Actinopterygii</taxon>
        <taxon>Neopterygii</taxon>
        <taxon>Teleostei</taxon>
        <taxon>Ostariophysi</taxon>
        <taxon>Siluriformes</taxon>
        <taxon>Clariidae</taxon>
        <taxon>Clarias</taxon>
    </lineage>
</organism>
<gene>
    <name evidence="2" type="primary">sur7</name>
    <name evidence="2" type="ORF">DAT39_013178</name>
</gene>